<dbReference type="InterPro" id="IPR022472">
    <property type="entry name" value="VPLPA-CTERM"/>
</dbReference>
<accession>A0A1I1K8Y5</accession>
<protein>
    <submittedName>
        <fullName evidence="3">VPLPA-CTERM protein sorting domain-containing protein</fullName>
    </submittedName>
</protein>
<keyword evidence="1" id="KW-0812">Transmembrane</keyword>
<dbReference type="AlphaFoldDB" id="A0A1I1K8Y5"/>
<feature type="signal peptide" evidence="2">
    <location>
        <begin position="1"/>
        <end position="20"/>
    </location>
</feature>
<dbReference type="NCBIfam" id="TIGR03370">
    <property type="entry name" value="VPLPA-CTERM"/>
    <property type="match status" value="1"/>
</dbReference>
<dbReference type="RefSeq" id="WP_093452376.1">
    <property type="nucleotide sequence ID" value="NZ_CAXQIN010000041.1"/>
</dbReference>
<dbReference type="OrthoDB" id="7866334at2"/>
<sequence>MKTHALLGLALAALPVAAQASPVIPYTGAYDESVDGPGDYDTLGGPTDLGLFYLVEGSNSFSGNVNSPVDAADAWLIGISAGYQLVSASIAWATNLPGLTFDFLSTPPAGFLQQNTWGANAPSWTLEESTTTPTIFLKDQLEATAVGSTFDVAPASYDAPSFAPRGAGIYSNLLDATGTCAQTYVANFPGFSAECTDAGLDYTITYVVEKLPNTPAVPLPAGAVLLISALGAAGVMRRKSR</sequence>
<evidence type="ECO:0000313" key="3">
    <source>
        <dbReference type="EMBL" id="SFC56752.1"/>
    </source>
</evidence>
<proteinExistence type="predicted"/>
<evidence type="ECO:0000256" key="2">
    <source>
        <dbReference type="SAM" id="SignalP"/>
    </source>
</evidence>
<name>A0A1I1K8Y5_9RHOB</name>
<evidence type="ECO:0000256" key="1">
    <source>
        <dbReference type="SAM" id="Phobius"/>
    </source>
</evidence>
<dbReference type="STRING" id="517719.SAMN05421762_1367"/>
<feature type="transmembrane region" description="Helical" evidence="1">
    <location>
        <begin position="217"/>
        <end position="236"/>
    </location>
</feature>
<evidence type="ECO:0000313" key="4">
    <source>
        <dbReference type="Proteomes" id="UP000231644"/>
    </source>
</evidence>
<gene>
    <name evidence="3" type="ORF">SAMN05421762_1367</name>
</gene>
<reference evidence="3 4" key="1">
    <citation type="submission" date="2016-10" db="EMBL/GenBank/DDBJ databases">
        <authorList>
            <person name="de Groot N.N."/>
        </authorList>
    </citation>
    <scope>NUCLEOTIDE SEQUENCE [LARGE SCALE GENOMIC DNA]</scope>
    <source>
        <strain evidence="3 4">DSM 29619</strain>
    </source>
</reference>
<feature type="chain" id="PRO_5014157794" evidence="2">
    <location>
        <begin position="21"/>
        <end position="241"/>
    </location>
</feature>
<organism evidence="3 4">
    <name type="scientific">Pseudooceanicola nitratireducens</name>
    <dbReference type="NCBI Taxonomy" id="517719"/>
    <lineage>
        <taxon>Bacteria</taxon>
        <taxon>Pseudomonadati</taxon>
        <taxon>Pseudomonadota</taxon>
        <taxon>Alphaproteobacteria</taxon>
        <taxon>Rhodobacterales</taxon>
        <taxon>Paracoccaceae</taxon>
        <taxon>Pseudooceanicola</taxon>
    </lineage>
</organism>
<dbReference type="Proteomes" id="UP000231644">
    <property type="component" value="Unassembled WGS sequence"/>
</dbReference>
<keyword evidence="4" id="KW-1185">Reference proteome</keyword>
<dbReference type="EMBL" id="FOLX01000001">
    <property type="protein sequence ID" value="SFC56752.1"/>
    <property type="molecule type" value="Genomic_DNA"/>
</dbReference>
<keyword evidence="2" id="KW-0732">Signal</keyword>
<keyword evidence="1" id="KW-0472">Membrane</keyword>
<keyword evidence="1" id="KW-1133">Transmembrane helix</keyword>